<dbReference type="OrthoDB" id="1736928at2759"/>
<evidence type="ECO:0000313" key="2">
    <source>
        <dbReference type="Proteomes" id="UP000195402"/>
    </source>
</evidence>
<sequence length="218" mass="24823">MSRVFMASLTPESSISLWPAYTVHNKLVYGGNQEIFFPKTADGVQGKAIWKGVQKGRELVIQNSTITIKRVKNALIAEMLMLVQGVTVWNLNFRRELRAEEQMRLSELLLLVGDPPCLNPEEEDEIKCRFSNATSFSSRECYDHSCKEEGDKLPSKLLWSKGVPSKTFQSGMGGIKVGNRSFILVEGEVWQEQRKKILGSVTIRHLLEYMTEKEFESF</sequence>
<dbReference type="Proteomes" id="UP000195402">
    <property type="component" value="Unassembled WGS sequence"/>
</dbReference>
<accession>A0A200QJZ8</accession>
<comment type="caution">
    <text evidence="1">The sequence shown here is derived from an EMBL/GenBank/DDBJ whole genome shotgun (WGS) entry which is preliminary data.</text>
</comment>
<dbReference type="InParanoid" id="A0A200QJZ8"/>
<reference evidence="1 2" key="1">
    <citation type="journal article" date="2017" name="Mol. Plant">
        <title>The Genome of Medicinal Plant Macleaya cordata Provides New Insights into Benzylisoquinoline Alkaloids Metabolism.</title>
        <authorList>
            <person name="Liu X."/>
            <person name="Liu Y."/>
            <person name="Huang P."/>
            <person name="Ma Y."/>
            <person name="Qing Z."/>
            <person name="Tang Q."/>
            <person name="Cao H."/>
            <person name="Cheng P."/>
            <person name="Zheng Y."/>
            <person name="Yuan Z."/>
            <person name="Zhou Y."/>
            <person name="Liu J."/>
            <person name="Tang Z."/>
            <person name="Zhuo Y."/>
            <person name="Zhang Y."/>
            <person name="Yu L."/>
            <person name="Huang J."/>
            <person name="Yang P."/>
            <person name="Peng Q."/>
            <person name="Zhang J."/>
            <person name="Jiang W."/>
            <person name="Zhang Z."/>
            <person name="Lin K."/>
            <person name="Ro D.K."/>
            <person name="Chen X."/>
            <person name="Xiong X."/>
            <person name="Shang Y."/>
            <person name="Huang S."/>
            <person name="Zeng J."/>
        </authorList>
    </citation>
    <scope>NUCLEOTIDE SEQUENCE [LARGE SCALE GENOMIC DNA]</scope>
    <source>
        <strain evidence="2">cv. BLH2017</strain>
        <tissue evidence="1">Root</tissue>
    </source>
</reference>
<organism evidence="1 2">
    <name type="scientific">Macleaya cordata</name>
    <name type="common">Five-seeded plume-poppy</name>
    <name type="synonym">Bocconia cordata</name>
    <dbReference type="NCBI Taxonomy" id="56857"/>
    <lineage>
        <taxon>Eukaryota</taxon>
        <taxon>Viridiplantae</taxon>
        <taxon>Streptophyta</taxon>
        <taxon>Embryophyta</taxon>
        <taxon>Tracheophyta</taxon>
        <taxon>Spermatophyta</taxon>
        <taxon>Magnoliopsida</taxon>
        <taxon>Ranunculales</taxon>
        <taxon>Papaveraceae</taxon>
        <taxon>Papaveroideae</taxon>
        <taxon>Macleaya</taxon>
    </lineage>
</organism>
<evidence type="ECO:0000313" key="1">
    <source>
        <dbReference type="EMBL" id="OVA10759.1"/>
    </source>
</evidence>
<keyword evidence="2" id="KW-1185">Reference proteome</keyword>
<dbReference type="EMBL" id="MVGT01001847">
    <property type="protein sequence ID" value="OVA10759.1"/>
    <property type="molecule type" value="Genomic_DNA"/>
</dbReference>
<proteinExistence type="predicted"/>
<name>A0A200QJZ8_MACCD</name>
<gene>
    <name evidence="1" type="ORF">BVC80_645g86</name>
</gene>
<protein>
    <submittedName>
        <fullName evidence="1">Uncharacterized protein</fullName>
    </submittedName>
</protein>
<dbReference type="AlphaFoldDB" id="A0A200QJZ8"/>